<evidence type="ECO:0000256" key="1">
    <source>
        <dbReference type="ARBA" id="ARBA00005429"/>
    </source>
</evidence>
<feature type="domain" description="IRG-type G" evidence="5">
    <location>
        <begin position="121"/>
        <end position="308"/>
    </location>
</feature>
<dbReference type="InterPro" id="IPR051515">
    <property type="entry name" value="IRG"/>
</dbReference>
<organism evidence="6 7">
    <name type="scientific">Dreissena polymorpha</name>
    <name type="common">Zebra mussel</name>
    <name type="synonym">Mytilus polymorpha</name>
    <dbReference type="NCBI Taxonomy" id="45954"/>
    <lineage>
        <taxon>Eukaryota</taxon>
        <taxon>Metazoa</taxon>
        <taxon>Spiralia</taxon>
        <taxon>Lophotrochozoa</taxon>
        <taxon>Mollusca</taxon>
        <taxon>Bivalvia</taxon>
        <taxon>Autobranchia</taxon>
        <taxon>Heteroconchia</taxon>
        <taxon>Euheterodonta</taxon>
        <taxon>Imparidentia</taxon>
        <taxon>Neoheterodontei</taxon>
        <taxon>Myida</taxon>
        <taxon>Dreissenoidea</taxon>
        <taxon>Dreissenidae</taxon>
        <taxon>Dreissena</taxon>
    </lineage>
</organism>
<evidence type="ECO:0000256" key="4">
    <source>
        <dbReference type="ARBA" id="ARBA00023134"/>
    </source>
</evidence>
<dbReference type="OrthoDB" id="422720at2759"/>
<dbReference type="EMBL" id="JAIWYP010000012">
    <property type="protein sequence ID" value="KAH3727187.1"/>
    <property type="molecule type" value="Genomic_DNA"/>
</dbReference>
<dbReference type="Pfam" id="PF05049">
    <property type="entry name" value="IIGP"/>
    <property type="match status" value="1"/>
</dbReference>
<proteinExistence type="inferred from homology"/>
<keyword evidence="3" id="KW-0378">Hydrolase</keyword>
<accession>A0A9D4CLI9</accession>
<sequence length="481" mass="54957">MYCECCGTKQEVTWNFCKGCGTKIEKQSDGFCDGRRKESAKAELFSQFAAASLYEGEEEPIDLHDSNDEVGHELAEFGSDWYEELPISEAEMTEYERILTESGYTELIKKLDESNSEWRHSSINIAITGEAGTGKSTLINSLRGLKADDAGAAKTGCTETTTEVTCYPHPEYNYLKVWDLPGVGTPKFTREKYFQTVDFNEYDFLLLVSSSRFKENDMWLAKTIIECRPSAKLFFIRTKLDNDFENLKQERRKPLNAGERTMIVKKIREDILENLRNGGIKEPNVFLINSHKPETFEFNKLNMILIETVSDLKRDAMVLCLASHSEDILSKKVDVLSKRISITSKNAAVSAAYSREHNEKPALTIIMNEARLYAKQLGINTESLNLVAKKFRKDISELKQTIHMHSSAILASEKSFAQYYETFNKYRFSFVDTLPMIGSQRKLRKFQHQCAAVLKSILNMCKSENKNLQTQIALWTYTDSE</sequence>
<dbReference type="Gene3D" id="3.40.50.300">
    <property type="entry name" value="P-loop containing nucleotide triphosphate hydrolases"/>
    <property type="match status" value="1"/>
</dbReference>
<dbReference type="InterPro" id="IPR027417">
    <property type="entry name" value="P-loop_NTPase"/>
</dbReference>
<dbReference type="PANTHER" id="PTHR32341">
    <property type="entry name" value="INTERFERON-INDUCIBLE GTPASE"/>
    <property type="match status" value="1"/>
</dbReference>
<keyword evidence="7" id="KW-1185">Reference proteome</keyword>
<dbReference type="PROSITE" id="PS51716">
    <property type="entry name" value="G_IRG"/>
    <property type="match status" value="1"/>
</dbReference>
<dbReference type="FunFam" id="3.40.50.300:FF:000541">
    <property type="entry name" value="Immunity related GTPase M"/>
    <property type="match status" value="1"/>
</dbReference>
<name>A0A9D4CLI9_DREPO</name>
<evidence type="ECO:0000259" key="5">
    <source>
        <dbReference type="PROSITE" id="PS51716"/>
    </source>
</evidence>
<dbReference type="GO" id="GO:0005525">
    <property type="term" value="F:GTP binding"/>
    <property type="evidence" value="ECO:0007669"/>
    <property type="project" value="UniProtKB-KW"/>
</dbReference>
<dbReference type="GO" id="GO:0016787">
    <property type="term" value="F:hydrolase activity"/>
    <property type="evidence" value="ECO:0007669"/>
    <property type="project" value="UniProtKB-KW"/>
</dbReference>
<dbReference type="SUPFAM" id="SSF52540">
    <property type="entry name" value="P-loop containing nucleoside triphosphate hydrolases"/>
    <property type="match status" value="1"/>
</dbReference>
<keyword evidence="4" id="KW-0342">GTP-binding</keyword>
<dbReference type="GO" id="GO:0016020">
    <property type="term" value="C:membrane"/>
    <property type="evidence" value="ECO:0007669"/>
    <property type="project" value="InterPro"/>
</dbReference>
<reference evidence="6" key="1">
    <citation type="journal article" date="2019" name="bioRxiv">
        <title>The Genome of the Zebra Mussel, Dreissena polymorpha: A Resource for Invasive Species Research.</title>
        <authorList>
            <person name="McCartney M.A."/>
            <person name="Auch B."/>
            <person name="Kono T."/>
            <person name="Mallez S."/>
            <person name="Zhang Y."/>
            <person name="Obille A."/>
            <person name="Becker A."/>
            <person name="Abrahante J.E."/>
            <person name="Garbe J."/>
            <person name="Badalamenti J.P."/>
            <person name="Herman A."/>
            <person name="Mangelson H."/>
            <person name="Liachko I."/>
            <person name="Sullivan S."/>
            <person name="Sone E.D."/>
            <person name="Koren S."/>
            <person name="Silverstein K.A.T."/>
            <person name="Beckman K.B."/>
            <person name="Gohl D.M."/>
        </authorList>
    </citation>
    <scope>NUCLEOTIDE SEQUENCE</scope>
    <source>
        <strain evidence="6">Duluth1</strain>
        <tissue evidence="6">Whole animal</tissue>
    </source>
</reference>
<dbReference type="Proteomes" id="UP000828390">
    <property type="component" value="Unassembled WGS sequence"/>
</dbReference>
<keyword evidence="2" id="KW-0547">Nucleotide-binding</keyword>
<gene>
    <name evidence="6" type="ORF">DPMN_053116</name>
</gene>
<evidence type="ECO:0000256" key="3">
    <source>
        <dbReference type="ARBA" id="ARBA00022801"/>
    </source>
</evidence>
<dbReference type="InterPro" id="IPR007743">
    <property type="entry name" value="Immunity-related_GTPase-like"/>
</dbReference>
<comment type="similarity">
    <text evidence="1">Belongs to the TRAFAC class dynamin-like GTPase superfamily. IRG family.</text>
</comment>
<reference evidence="6" key="2">
    <citation type="submission" date="2020-11" db="EMBL/GenBank/DDBJ databases">
        <authorList>
            <person name="McCartney M.A."/>
            <person name="Auch B."/>
            <person name="Kono T."/>
            <person name="Mallez S."/>
            <person name="Becker A."/>
            <person name="Gohl D.M."/>
            <person name="Silverstein K.A.T."/>
            <person name="Koren S."/>
            <person name="Bechman K.B."/>
            <person name="Herman A."/>
            <person name="Abrahante J.E."/>
            <person name="Garbe J."/>
        </authorList>
    </citation>
    <scope>NUCLEOTIDE SEQUENCE</scope>
    <source>
        <strain evidence="6">Duluth1</strain>
        <tissue evidence="6">Whole animal</tissue>
    </source>
</reference>
<evidence type="ECO:0000313" key="6">
    <source>
        <dbReference type="EMBL" id="KAH3727187.1"/>
    </source>
</evidence>
<dbReference type="AlphaFoldDB" id="A0A9D4CLI9"/>
<evidence type="ECO:0000256" key="2">
    <source>
        <dbReference type="ARBA" id="ARBA00022741"/>
    </source>
</evidence>
<dbReference type="InterPro" id="IPR030385">
    <property type="entry name" value="G_IRG_dom"/>
</dbReference>
<evidence type="ECO:0000313" key="7">
    <source>
        <dbReference type="Proteomes" id="UP000828390"/>
    </source>
</evidence>
<protein>
    <recommendedName>
        <fullName evidence="5">IRG-type G domain-containing protein</fullName>
    </recommendedName>
</protein>
<dbReference type="PANTHER" id="PTHR32341:SF10">
    <property type="entry name" value="INTERFERON-INDUCIBLE GTPASE 5"/>
    <property type="match status" value="1"/>
</dbReference>
<comment type="caution">
    <text evidence="6">The sequence shown here is derived from an EMBL/GenBank/DDBJ whole genome shotgun (WGS) entry which is preliminary data.</text>
</comment>